<organism evidence="2 3">
    <name type="scientific">Luteipulveratus halotolerans</name>
    <dbReference type="NCBI Taxonomy" id="1631356"/>
    <lineage>
        <taxon>Bacteria</taxon>
        <taxon>Bacillati</taxon>
        <taxon>Actinomycetota</taxon>
        <taxon>Actinomycetes</taxon>
        <taxon>Micrococcales</taxon>
        <taxon>Dermacoccaceae</taxon>
        <taxon>Luteipulveratus</taxon>
    </lineage>
</organism>
<gene>
    <name evidence="2" type="ORF">VV01_20980</name>
</gene>
<dbReference type="Proteomes" id="UP000037397">
    <property type="component" value="Unassembled WGS sequence"/>
</dbReference>
<comment type="caution">
    <text evidence="2">The sequence shown here is derived from an EMBL/GenBank/DDBJ whole genome shotgun (WGS) entry which is preliminary data.</text>
</comment>
<evidence type="ECO:0000313" key="3">
    <source>
        <dbReference type="Proteomes" id="UP000037397"/>
    </source>
</evidence>
<proteinExistence type="predicted"/>
<dbReference type="EMBL" id="LAIR01000002">
    <property type="protein sequence ID" value="KNX39044.1"/>
    <property type="molecule type" value="Genomic_DNA"/>
</dbReference>
<evidence type="ECO:0000256" key="1">
    <source>
        <dbReference type="SAM" id="MobiDB-lite"/>
    </source>
</evidence>
<sequence>MDLQQGAEHNTMDISGQADGSNQKGRMTSTSEGTLTNMVVAGKMYGMGDVRFWTSSGVPSAEAHRRVGKYLVKVATPTKTARTYLAESLGEFDDAAGQSTTHPATYQGEAAIKVTSTSDPGYWFAVTADPSHRPLEAHLPGADMTFSSWNAVTPFTAPPASQIYGG</sequence>
<reference evidence="3" key="1">
    <citation type="submission" date="2015-03" db="EMBL/GenBank/DDBJ databases">
        <title>Luteipulveratus halotolerans sp. nov., a novel actinobacterium (Dermacoccaceae) from Sarawak, Malaysia.</title>
        <authorList>
            <person name="Juboi H."/>
            <person name="Basik A."/>
            <person name="Shamsul S.S."/>
            <person name="Arnold P."/>
            <person name="Schmitt E.K."/>
            <person name="Sanglier J.-J."/>
            <person name="Yeo T."/>
        </authorList>
    </citation>
    <scope>NUCLEOTIDE SEQUENCE [LARGE SCALE GENOMIC DNA]</scope>
    <source>
        <strain evidence="3">C296001</strain>
    </source>
</reference>
<protein>
    <submittedName>
        <fullName evidence="2">Uncharacterized protein</fullName>
    </submittedName>
</protein>
<dbReference type="AlphaFoldDB" id="A0A0L6CMT2"/>
<keyword evidence="3" id="KW-1185">Reference proteome</keyword>
<name>A0A0L6CMT2_9MICO</name>
<evidence type="ECO:0000313" key="2">
    <source>
        <dbReference type="EMBL" id="KNX39044.1"/>
    </source>
</evidence>
<feature type="compositionally biased region" description="Polar residues" evidence="1">
    <location>
        <begin position="12"/>
        <end position="33"/>
    </location>
</feature>
<dbReference type="STRING" id="1631356.VV01_20980"/>
<accession>A0A0L6CMT2</accession>
<feature type="region of interest" description="Disordered" evidence="1">
    <location>
        <begin position="1"/>
        <end position="33"/>
    </location>
</feature>